<dbReference type="AlphaFoldDB" id="A4C9J2"/>
<dbReference type="GO" id="GO:0009102">
    <property type="term" value="P:biotin biosynthetic process"/>
    <property type="evidence" value="ECO:0007669"/>
    <property type="project" value="UniProtKB-UniRule"/>
</dbReference>
<comment type="cofactor">
    <cofactor evidence="8">
        <name>Mg(2+)</name>
        <dbReference type="ChEBI" id="CHEBI:18420"/>
    </cofactor>
</comment>
<dbReference type="GO" id="GO:0042803">
    <property type="term" value="F:protein homodimerization activity"/>
    <property type="evidence" value="ECO:0007669"/>
    <property type="project" value="UniProtKB-ARBA"/>
</dbReference>
<dbReference type="PANTHER" id="PTHR43210:SF5">
    <property type="entry name" value="DETHIOBIOTIN SYNTHETASE"/>
    <property type="match status" value="1"/>
</dbReference>
<reference evidence="9 10" key="1">
    <citation type="submission" date="2006-02" db="EMBL/GenBank/DDBJ databases">
        <authorList>
            <person name="Moran M.A."/>
            <person name="Kjelleberg S."/>
            <person name="Egan S."/>
            <person name="Saunders N."/>
            <person name="Thomas T."/>
            <person name="Ferriera S."/>
            <person name="Johnson J."/>
            <person name="Kravitz S."/>
            <person name="Halpern A."/>
            <person name="Remington K."/>
            <person name="Beeson K."/>
            <person name="Tran B."/>
            <person name="Rogers Y.-H."/>
            <person name="Friedman R."/>
            <person name="Venter J.C."/>
        </authorList>
    </citation>
    <scope>NUCLEOTIDE SEQUENCE [LARGE SCALE GENOMIC DNA]</scope>
    <source>
        <strain evidence="9 10">D2</strain>
    </source>
</reference>
<dbReference type="EC" id="6.3.3.3" evidence="8"/>
<feature type="binding site" evidence="8">
    <location>
        <position position="207"/>
    </location>
    <ligand>
        <name>ATP</name>
        <dbReference type="ChEBI" id="CHEBI:30616"/>
    </ligand>
</feature>
<feature type="active site" evidence="8">
    <location>
        <position position="37"/>
    </location>
</feature>
<evidence type="ECO:0000256" key="7">
    <source>
        <dbReference type="ARBA" id="ARBA00022842"/>
    </source>
</evidence>
<dbReference type="FunFam" id="3.40.50.300:FF:000292">
    <property type="entry name" value="ATP-dependent dethiobiotin synthetase BioD"/>
    <property type="match status" value="1"/>
</dbReference>
<dbReference type="UniPathway" id="UPA00078">
    <property type="reaction ID" value="UER00161"/>
</dbReference>
<keyword evidence="3 8" id="KW-0479">Metal-binding</keyword>
<keyword evidence="4 8" id="KW-0547">Nucleotide-binding</keyword>
<sequence>MKSFFITGTDTEVGKTHISSLLLKLIGQYKHRALGFKPIAAGAELAFDQLVNEDALTLIESSNVNVPYALVNPFVFAEPIAPHIAAKLNHAALNVLGLSAAYRAIKAVEADYLLVEGAGGWALPINDEEYLYDFVVKENLPVILVVGMKLGCLNHALLTAAHMQQLGVNCIGWIANHVDSTMLMQQENIQSLKQRLPMPLLAIAPFNKEKPTLQIHDSLITQLALKS</sequence>
<feature type="binding site" evidence="8">
    <location>
        <begin position="12"/>
        <end position="17"/>
    </location>
    <ligand>
        <name>ATP</name>
        <dbReference type="ChEBI" id="CHEBI:30616"/>
    </ligand>
</feature>
<dbReference type="HOGENOM" id="CLU_072551_0_0_6"/>
<feature type="binding site" evidence="8">
    <location>
        <position position="54"/>
    </location>
    <ligand>
        <name>Mg(2+)</name>
        <dbReference type="ChEBI" id="CHEBI:18420"/>
    </ligand>
</feature>
<comment type="similarity">
    <text evidence="8">Belongs to the dethiobiotin synthetase family.</text>
</comment>
<dbReference type="EMBL" id="AAOH01000004">
    <property type="protein sequence ID" value="EAR28050.1"/>
    <property type="molecule type" value="Genomic_DNA"/>
</dbReference>
<dbReference type="InterPro" id="IPR004472">
    <property type="entry name" value="DTB_synth_BioD"/>
</dbReference>
<dbReference type="SUPFAM" id="SSF52540">
    <property type="entry name" value="P-loop containing nucleoside triphosphate hydrolases"/>
    <property type="match status" value="1"/>
</dbReference>
<keyword evidence="10" id="KW-1185">Reference proteome</keyword>
<dbReference type="Proteomes" id="UP000006201">
    <property type="component" value="Unassembled WGS sequence"/>
</dbReference>
<dbReference type="GO" id="GO:0005829">
    <property type="term" value="C:cytosol"/>
    <property type="evidence" value="ECO:0007669"/>
    <property type="project" value="TreeGrafter"/>
</dbReference>
<comment type="subcellular location">
    <subcellularLocation>
        <location evidence="8">Cytoplasm</location>
    </subcellularLocation>
</comment>
<evidence type="ECO:0000256" key="5">
    <source>
        <dbReference type="ARBA" id="ARBA00022756"/>
    </source>
</evidence>
<dbReference type="OrthoDB" id="9802097at2"/>
<keyword evidence="2 8" id="KW-0436">Ligase</keyword>
<comment type="caution">
    <text evidence="9">The sequence shown here is derived from an EMBL/GenBank/DDBJ whole genome shotgun (WGS) entry which is preliminary data.</text>
</comment>
<feature type="binding site" evidence="8">
    <location>
        <position position="54"/>
    </location>
    <ligand>
        <name>ATP</name>
        <dbReference type="ChEBI" id="CHEBI:30616"/>
    </ligand>
</feature>
<keyword evidence="5 8" id="KW-0093">Biotin biosynthesis</keyword>
<gene>
    <name evidence="8" type="primary">bioD</name>
    <name evidence="9" type="ORF">PTD2_19582</name>
</gene>
<dbReference type="RefSeq" id="WP_009839882.1">
    <property type="nucleotide sequence ID" value="NZ_CH959301.1"/>
</dbReference>
<dbReference type="HAMAP" id="MF_00336">
    <property type="entry name" value="BioD"/>
    <property type="match status" value="1"/>
</dbReference>
<comment type="subunit">
    <text evidence="8">Homodimer.</text>
</comment>
<protein>
    <recommendedName>
        <fullName evidence="8">ATP-dependent dethiobiotin synthetase BioD</fullName>
        <ecNumber evidence="8">6.3.3.3</ecNumber>
    </recommendedName>
    <alternativeName>
        <fullName evidence="8">DTB synthetase</fullName>
        <shortName evidence="8">DTBS</shortName>
    </alternativeName>
    <alternativeName>
        <fullName evidence="8">Dethiobiotin synthase</fullName>
    </alternativeName>
</protein>
<organism evidence="9 10">
    <name type="scientific">Pseudoalteromonas tunicata D2</name>
    <dbReference type="NCBI Taxonomy" id="87626"/>
    <lineage>
        <taxon>Bacteria</taxon>
        <taxon>Pseudomonadati</taxon>
        <taxon>Pseudomonadota</taxon>
        <taxon>Gammaproteobacteria</taxon>
        <taxon>Alteromonadales</taxon>
        <taxon>Pseudoalteromonadaceae</taxon>
        <taxon>Pseudoalteromonas</taxon>
    </lineage>
</organism>
<dbReference type="Pfam" id="PF13500">
    <property type="entry name" value="AAA_26"/>
    <property type="match status" value="1"/>
</dbReference>
<dbReference type="InterPro" id="IPR027417">
    <property type="entry name" value="P-loop_NTPase"/>
</dbReference>
<evidence type="ECO:0000256" key="4">
    <source>
        <dbReference type="ARBA" id="ARBA00022741"/>
    </source>
</evidence>
<dbReference type="NCBIfam" id="TIGR00347">
    <property type="entry name" value="bioD"/>
    <property type="match status" value="1"/>
</dbReference>
<dbReference type="eggNOG" id="COG0132">
    <property type="taxonomic scope" value="Bacteria"/>
</dbReference>
<comment type="catalytic activity">
    <reaction evidence="8">
        <text>(7R,8S)-7,8-diammoniononanoate + CO2 + ATP = (4R,5S)-dethiobiotin + ADP + phosphate + 3 H(+)</text>
        <dbReference type="Rhea" id="RHEA:15805"/>
        <dbReference type="ChEBI" id="CHEBI:15378"/>
        <dbReference type="ChEBI" id="CHEBI:16526"/>
        <dbReference type="ChEBI" id="CHEBI:30616"/>
        <dbReference type="ChEBI" id="CHEBI:43474"/>
        <dbReference type="ChEBI" id="CHEBI:149469"/>
        <dbReference type="ChEBI" id="CHEBI:149473"/>
        <dbReference type="ChEBI" id="CHEBI:456216"/>
        <dbReference type="EC" id="6.3.3.3"/>
    </reaction>
</comment>
<evidence type="ECO:0000256" key="6">
    <source>
        <dbReference type="ARBA" id="ARBA00022840"/>
    </source>
</evidence>
<feature type="binding site" evidence="8">
    <location>
        <position position="16"/>
    </location>
    <ligand>
        <name>Mg(2+)</name>
        <dbReference type="ChEBI" id="CHEBI:18420"/>
    </ligand>
</feature>
<dbReference type="Gene3D" id="3.40.50.300">
    <property type="entry name" value="P-loop containing nucleotide triphosphate hydrolases"/>
    <property type="match status" value="1"/>
</dbReference>
<accession>A4C9J2</accession>
<feature type="binding site" evidence="8">
    <location>
        <position position="116"/>
    </location>
    <ligand>
        <name>Mg(2+)</name>
        <dbReference type="ChEBI" id="CHEBI:18420"/>
    </ligand>
</feature>
<dbReference type="STRING" id="87626.PTD2_19582"/>
<dbReference type="GO" id="GO:0005524">
    <property type="term" value="F:ATP binding"/>
    <property type="evidence" value="ECO:0007669"/>
    <property type="project" value="UniProtKB-UniRule"/>
</dbReference>
<comment type="caution">
    <text evidence="8">Lacks conserved residue(s) required for the propagation of feature annotation.</text>
</comment>
<evidence type="ECO:0000313" key="10">
    <source>
        <dbReference type="Proteomes" id="UP000006201"/>
    </source>
</evidence>
<feature type="binding site" evidence="8">
    <location>
        <begin position="176"/>
        <end position="177"/>
    </location>
    <ligand>
        <name>ATP</name>
        <dbReference type="ChEBI" id="CHEBI:30616"/>
    </ligand>
</feature>
<comment type="function">
    <text evidence="8">Catalyzes a mechanistically unusual reaction, the ATP-dependent insertion of CO2 between the N7 and N8 nitrogen atoms of 7,8-diaminopelargonic acid (DAPA, also called 7,8-diammoniononanoate) to form a ureido ring.</text>
</comment>
<name>A4C9J2_9GAMM</name>
<dbReference type="CDD" id="cd03109">
    <property type="entry name" value="DTBS"/>
    <property type="match status" value="1"/>
</dbReference>
<evidence type="ECO:0000256" key="8">
    <source>
        <dbReference type="HAMAP-Rule" id="MF_00336"/>
    </source>
</evidence>
<feature type="binding site" evidence="8">
    <location>
        <begin position="116"/>
        <end position="119"/>
    </location>
    <ligand>
        <name>ATP</name>
        <dbReference type="ChEBI" id="CHEBI:30616"/>
    </ligand>
</feature>
<evidence type="ECO:0000256" key="1">
    <source>
        <dbReference type="ARBA" id="ARBA00022490"/>
    </source>
</evidence>
<proteinExistence type="inferred from homology"/>
<keyword evidence="7 8" id="KW-0460">Magnesium</keyword>
<keyword evidence="1 8" id="KW-0963">Cytoplasm</keyword>
<dbReference type="GO" id="GO:0004141">
    <property type="term" value="F:dethiobiotin synthase activity"/>
    <property type="evidence" value="ECO:0007669"/>
    <property type="project" value="UniProtKB-UniRule"/>
</dbReference>
<keyword evidence="6 8" id="KW-0067">ATP-binding</keyword>
<dbReference type="PIRSF" id="PIRSF006755">
    <property type="entry name" value="DTB_synth"/>
    <property type="match status" value="1"/>
</dbReference>
<dbReference type="PANTHER" id="PTHR43210">
    <property type="entry name" value="DETHIOBIOTIN SYNTHETASE"/>
    <property type="match status" value="1"/>
</dbReference>
<evidence type="ECO:0000256" key="2">
    <source>
        <dbReference type="ARBA" id="ARBA00022598"/>
    </source>
</evidence>
<dbReference type="GO" id="GO:0000287">
    <property type="term" value="F:magnesium ion binding"/>
    <property type="evidence" value="ECO:0007669"/>
    <property type="project" value="UniProtKB-UniRule"/>
</dbReference>
<comment type="pathway">
    <text evidence="8">Cofactor biosynthesis; biotin biosynthesis; biotin from 7,8-diaminononanoate: step 1/2.</text>
</comment>
<evidence type="ECO:0000256" key="3">
    <source>
        <dbReference type="ARBA" id="ARBA00022723"/>
    </source>
</evidence>
<evidence type="ECO:0000313" key="9">
    <source>
        <dbReference type="EMBL" id="EAR28050.1"/>
    </source>
</evidence>